<dbReference type="EMBL" id="BAABWN010000006">
    <property type="protein sequence ID" value="GAA6168135.1"/>
    <property type="molecule type" value="Genomic_DNA"/>
</dbReference>
<dbReference type="PANTHER" id="PTHR43431">
    <property type="entry name" value="OXIDOREDUCTASE, SHORT CHAIN DEHYDROGENASE/REDUCTASE FAMILY (AFU_ORTHOLOGUE AFUA_5G14000)"/>
    <property type="match status" value="1"/>
</dbReference>
<gene>
    <name evidence="1" type="ORF">NBRC116591_19460</name>
</gene>
<sequence>MSTPQKVAVIIGVGAANGMGASLCRRFAASGYHVYVAGRTAEKVNTVAESISSTGKLATAFTCDATSPEQVKGLFDAAAETGDISLAIYNAGNNMPGEFLNMEPSYFESCWRVACFGGFLFSQQALLHMNEKKKGTLIFTGASASLRGKPFFSAFTAAKAGLRALSQSLAREFGPKGIHVAHIVIDGAIDGDRINKGRPEVAEKLGKDGLVDMEGIIDIYEMIEGQPSRAWTHEIDVRTSTEQF</sequence>
<proteinExistence type="predicted"/>
<evidence type="ECO:0000313" key="1">
    <source>
        <dbReference type="EMBL" id="GAA6168135.1"/>
    </source>
</evidence>
<keyword evidence="2" id="KW-1185">Reference proteome</keyword>
<dbReference type="Pfam" id="PF00106">
    <property type="entry name" value="adh_short"/>
    <property type="match status" value="1"/>
</dbReference>
<name>A0ABQ0A947_9GAMM</name>
<evidence type="ECO:0000313" key="2">
    <source>
        <dbReference type="Proteomes" id="UP001465153"/>
    </source>
</evidence>
<organism evidence="1 2">
    <name type="scientific">Sessilibacter corallicola</name>
    <dbReference type="NCBI Taxonomy" id="2904075"/>
    <lineage>
        <taxon>Bacteria</taxon>
        <taxon>Pseudomonadati</taxon>
        <taxon>Pseudomonadota</taxon>
        <taxon>Gammaproteobacteria</taxon>
        <taxon>Cellvibrionales</taxon>
        <taxon>Cellvibrionaceae</taxon>
        <taxon>Sessilibacter</taxon>
    </lineage>
</organism>
<protein>
    <submittedName>
        <fullName evidence="1">SDR family NAD(P)-dependent oxidoreductase</fullName>
    </submittedName>
</protein>
<dbReference type="PRINTS" id="PR00081">
    <property type="entry name" value="GDHRDH"/>
</dbReference>
<dbReference type="Proteomes" id="UP001465153">
    <property type="component" value="Unassembled WGS sequence"/>
</dbReference>
<dbReference type="InterPro" id="IPR036291">
    <property type="entry name" value="NAD(P)-bd_dom_sf"/>
</dbReference>
<comment type="caution">
    <text evidence="1">The sequence shown here is derived from an EMBL/GenBank/DDBJ whole genome shotgun (WGS) entry which is preliminary data.</text>
</comment>
<accession>A0ABQ0A947</accession>
<dbReference type="PANTHER" id="PTHR43431:SF7">
    <property type="entry name" value="OXIDOREDUCTASE, SHORT CHAIN DEHYDROGENASE_REDUCTASE FAMILY (AFU_ORTHOLOGUE AFUA_5G14000)"/>
    <property type="match status" value="1"/>
</dbReference>
<reference evidence="1 2" key="1">
    <citation type="submission" date="2024-04" db="EMBL/GenBank/DDBJ databases">
        <title>Draft genome sequence of Sessilibacter corallicola NBRC 116591.</title>
        <authorList>
            <person name="Miyakawa T."/>
            <person name="Kusuya Y."/>
            <person name="Miura T."/>
        </authorList>
    </citation>
    <scope>NUCLEOTIDE SEQUENCE [LARGE SCALE GENOMIC DNA]</scope>
    <source>
        <strain evidence="1 2">KU-00831-HH</strain>
    </source>
</reference>
<dbReference type="InterPro" id="IPR002347">
    <property type="entry name" value="SDR_fam"/>
</dbReference>
<dbReference type="RefSeq" id="WP_353302803.1">
    <property type="nucleotide sequence ID" value="NZ_BAABWN010000006.1"/>
</dbReference>
<dbReference type="Gene3D" id="3.40.50.720">
    <property type="entry name" value="NAD(P)-binding Rossmann-like Domain"/>
    <property type="match status" value="1"/>
</dbReference>
<dbReference type="SUPFAM" id="SSF51735">
    <property type="entry name" value="NAD(P)-binding Rossmann-fold domains"/>
    <property type="match status" value="1"/>
</dbReference>